<dbReference type="KEGG" id="ure:UREG_07462"/>
<dbReference type="AlphaFoldDB" id="C4JZ61"/>
<dbReference type="Proteomes" id="UP000002058">
    <property type="component" value="Unassembled WGS sequence"/>
</dbReference>
<dbReference type="EMBL" id="CH476619">
    <property type="protein sequence ID" value="EEP82597.1"/>
    <property type="molecule type" value="Genomic_DNA"/>
</dbReference>
<dbReference type="RefSeq" id="XP_002582689.1">
    <property type="nucleotide sequence ID" value="XM_002582643.1"/>
</dbReference>
<protein>
    <submittedName>
        <fullName evidence="1">Uncharacterized protein</fullName>
    </submittedName>
</protein>
<evidence type="ECO:0000313" key="1">
    <source>
        <dbReference type="EMBL" id="EEP82597.1"/>
    </source>
</evidence>
<dbReference type="InParanoid" id="C4JZ61"/>
<sequence>MAAEMIALFPSGHTRLSTYSAPKPLVIANLEEEQYNRVDQRRPSLSRRITQACIAEIMHQKREWSYWVINKLREDSEFRDQTAPRLKLTEPLGGEEISVQSEQAIIISLDFYYFILAHNLHAQTEDQAEWMVLNRRLNTVLRISIHPISERCGTYPPEGKVKMAPRAHGWGWEAKYNQLDGFDPLAQTETDQLPGFIEILAYPCCSPHNHTQNAFSRSDRRERCRQASASRLIRHQDCQPRSWESLALHDHHITLSSTPARIFVSFFIPTGGPADASVREITNLHLRLYQSHPERNGGRDGVCLRKRRIKSRGVRSPLAQEFSAFRHEQNLATKPLLLCTKKLVLVQATEPRISLIQGYSGSATDVQSNELLSVENDFADFTWNIRLSCVPYPTI</sequence>
<accession>C4JZ61</accession>
<proteinExistence type="predicted"/>
<gene>
    <name evidence="1" type="ORF">UREG_07462</name>
</gene>
<evidence type="ECO:0000313" key="2">
    <source>
        <dbReference type="Proteomes" id="UP000002058"/>
    </source>
</evidence>
<reference evidence="2" key="1">
    <citation type="journal article" date="2009" name="Genome Res.">
        <title>Comparative genomic analyses of the human fungal pathogens Coccidioides and their relatives.</title>
        <authorList>
            <person name="Sharpton T.J."/>
            <person name="Stajich J.E."/>
            <person name="Rounsley S.D."/>
            <person name="Gardner M.J."/>
            <person name="Wortman J.R."/>
            <person name="Jordar V.S."/>
            <person name="Maiti R."/>
            <person name="Kodira C.D."/>
            <person name="Neafsey D.E."/>
            <person name="Zeng Q."/>
            <person name="Hung C.-Y."/>
            <person name="McMahan C."/>
            <person name="Muszewska A."/>
            <person name="Grynberg M."/>
            <person name="Mandel M.A."/>
            <person name="Kellner E.M."/>
            <person name="Barker B.M."/>
            <person name="Galgiani J.N."/>
            <person name="Orbach M.J."/>
            <person name="Kirkland T.N."/>
            <person name="Cole G.T."/>
            <person name="Henn M.R."/>
            <person name="Birren B.W."/>
            <person name="Taylor J.W."/>
        </authorList>
    </citation>
    <scope>NUCLEOTIDE SEQUENCE [LARGE SCALE GENOMIC DNA]</scope>
    <source>
        <strain evidence="2">UAMH 1704</strain>
    </source>
</reference>
<dbReference type="VEuPathDB" id="FungiDB:UREG_07462"/>
<name>C4JZ61_UNCRE</name>
<dbReference type="HOGENOM" id="CLU_698671_0_0_1"/>
<organism evidence="1 2">
    <name type="scientific">Uncinocarpus reesii (strain UAMH 1704)</name>
    <dbReference type="NCBI Taxonomy" id="336963"/>
    <lineage>
        <taxon>Eukaryota</taxon>
        <taxon>Fungi</taxon>
        <taxon>Dikarya</taxon>
        <taxon>Ascomycota</taxon>
        <taxon>Pezizomycotina</taxon>
        <taxon>Eurotiomycetes</taxon>
        <taxon>Eurotiomycetidae</taxon>
        <taxon>Onygenales</taxon>
        <taxon>Onygenaceae</taxon>
        <taxon>Uncinocarpus</taxon>
    </lineage>
</organism>
<keyword evidence="2" id="KW-1185">Reference proteome</keyword>
<dbReference type="GeneID" id="8439930"/>